<keyword evidence="4" id="KW-1185">Reference proteome</keyword>
<evidence type="ECO:0000313" key="4">
    <source>
        <dbReference type="Proteomes" id="UP000007819"/>
    </source>
</evidence>
<dbReference type="PANTHER" id="PTHR45749">
    <property type="match status" value="1"/>
</dbReference>
<evidence type="ECO:0000313" key="3">
    <source>
        <dbReference type="EnsemblMetazoa" id="XP_029340928.1"/>
    </source>
</evidence>
<organism evidence="3 4">
    <name type="scientific">Acyrthosiphon pisum</name>
    <name type="common">Pea aphid</name>
    <dbReference type="NCBI Taxonomy" id="7029"/>
    <lineage>
        <taxon>Eukaryota</taxon>
        <taxon>Metazoa</taxon>
        <taxon>Ecdysozoa</taxon>
        <taxon>Arthropoda</taxon>
        <taxon>Hexapoda</taxon>
        <taxon>Insecta</taxon>
        <taxon>Pterygota</taxon>
        <taxon>Neoptera</taxon>
        <taxon>Paraneoptera</taxon>
        <taxon>Hemiptera</taxon>
        <taxon>Sternorrhyncha</taxon>
        <taxon>Aphidomorpha</taxon>
        <taxon>Aphidoidea</taxon>
        <taxon>Aphididae</taxon>
        <taxon>Macrosiphini</taxon>
        <taxon>Acyrthosiphon</taxon>
    </lineage>
</organism>
<dbReference type="SMART" id="SM00597">
    <property type="entry name" value="ZnF_TTF"/>
    <property type="match status" value="1"/>
</dbReference>
<feature type="region of interest" description="Disordered" evidence="1">
    <location>
        <begin position="92"/>
        <end position="112"/>
    </location>
</feature>
<dbReference type="AlphaFoldDB" id="A0A8R2JKQ4"/>
<dbReference type="Proteomes" id="UP000007819">
    <property type="component" value="Chromosome X"/>
</dbReference>
<dbReference type="KEGG" id="api:115033087"/>
<dbReference type="Pfam" id="PF05699">
    <property type="entry name" value="Dimer_Tnp_hAT"/>
    <property type="match status" value="1"/>
</dbReference>
<reference evidence="3" key="2">
    <citation type="submission" date="2022-06" db="UniProtKB">
        <authorList>
            <consortium name="EnsemblMetazoa"/>
        </authorList>
    </citation>
    <scope>IDENTIFICATION</scope>
</reference>
<dbReference type="InterPro" id="IPR025398">
    <property type="entry name" value="DUF4371"/>
</dbReference>
<dbReference type="SUPFAM" id="SSF53098">
    <property type="entry name" value="Ribonuclease H-like"/>
    <property type="match status" value="1"/>
</dbReference>
<protein>
    <recommendedName>
        <fullName evidence="2">TTF-type domain-containing protein</fullName>
    </recommendedName>
</protein>
<accession>A0A8R2JKQ4</accession>
<dbReference type="EnsemblMetazoa" id="XM_029485068.1">
    <property type="protein sequence ID" value="XP_029340928.1"/>
    <property type="gene ID" value="LOC115033087"/>
</dbReference>
<reference evidence="4" key="1">
    <citation type="submission" date="2010-06" db="EMBL/GenBank/DDBJ databases">
        <authorList>
            <person name="Jiang H."/>
            <person name="Abraham K."/>
            <person name="Ali S."/>
            <person name="Alsbrooks S.L."/>
            <person name="Anim B.N."/>
            <person name="Anosike U.S."/>
            <person name="Attaway T."/>
            <person name="Bandaranaike D.P."/>
            <person name="Battles P.K."/>
            <person name="Bell S.N."/>
            <person name="Bell A.V."/>
            <person name="Beltran B."/>
            <person name="Bickham C."/>
            <person name="Bustamante Y."/>
            <person name="Caleb T."/>
            <person name="Canada A."/>
            <person name="Cardenas V."/>
            <person name="Carter K."/>
            <person name="Chacko J."/>
            <person name="Chandrabose M.N."/>
            <person name="Chavez D."/>
            <person name="Chavez A."/>
            <person name="Chen L."/>
            <person name="Chu H.-S."/>
            <person name="Claassen K.J."/>
            <person name="Cockrell R."/>
            <person name="Collins M."/>
            <person name="Cooper J.A."/>
            <person name="Cree A."/>
            <person name="Curry S.M."/>
            <person name="Da Y."/>
            <person name="Dao M.D."/>
            <person name="Das B."/>
            <person name="Davila M.-L."/>
            <person name="Davy-Carroll L."/>
            <person name="Denson S."/>
            <person name="Dinh H."/>
            <person name="Ebong V.E."/>
            <person name="Edwards J.R."/>
            <person name="Egan A."/>
            <person name="El-Daye J."/>
            <person name="Escobedo L."/>
            <person name="Fernandez S."/>
            <person name="Fernando P.R."/>
            <person name="Flagg N."/>
            <person name="Forbes L.D."/>
            <person name="Fowler R.G."/>
            <person name="Fu Q."/>
            <person name="Gabisi R.A."/>
            <person name="Ganer J."/>
            <person name="Garbino Pronczuk A."/>
            <person name="Garcia R.M."/>
            <person name="Garner T."/>
            <person name="Garrett T.E."/>
            <person name="Gonzalez D.A."/>
            <person name="Hamid H."/>
            <person name="Hawkins E.S."/>
            <person name="Hirani K."/>
            <person name="Hogues M.E."/>
            <person name="Hollins B."/>
            <person name="Hsiao C.-H."/>
            <person name="Jabil R."/>
            <person name="James M.L."/>
            <person name="Jhangiani S.N."/>
            <person name="Johnson B."/>
            <person name="Johnson Q."/>
            <person name="Joshi V."/>
            <person name="Kalu J.B."/>
            <person name="Kam C."/>
            <person name="Kashfia A."/>
            <person name="Keebler J."/>
            <person name="Kisamo H."/>
            <person name="Kovar C.L."/>
            <person name="Lago L.A."/>
            <person name="Lai C.-Y."/>
            <person name="Laidlaw J."/>
            <person name="Lara F."/>
            <person name="Le T.-K."/>
            <person name="Lee S.L."/>
            <person name="Legall F.H."/>
            <person name="Lemon S.J."/>
            <person name="Lewis L.R."/>
            <person name="Li B."/>
            <person name="Liu Y."/>
            <person name="Liu Y.-S."/>
            <person name="Lopez J."/>
            <person name="Lozado R.J."/>
            <person name="Lu J."/>
            <person name="Madu R.C."/>
            <person name="Maheshwari M."/>
            <person name="Maheshwari R."/>
            <person name="Malloy K."/>
            <person name="Martinez E."/>
            <person name="Mathew T."/>
            <person name="Mercado I.C."/>
            <person name="Mercado C."/>
            <person name="Meyer B."/>
            <person name="Montgomery K."/>
            <person name="Morgan M.B."/>
            <person name="Munidasa M."/>
            <person name="Nazareth L.V."/>
            <person name="Nelson J."/>
            <person name="Ng B.M."/>
            <person name="Nguyen N.B."/>
            <person name="Nguyen P.Q."/>
            <person name="Nguyen T."/>
            <person name="Obregon M."/>
            <person name="Okwuonu G.O."/>
            <person name="Onwere C.G."/>
            <person name="Orozco G."/>
            <person name="Parra A."/>
            <person name="Patel S."/>
            <person name="Patil S."/>
            <person name="Perez A."/>
            <person name="Perez Y."/>
            <person name="Pham C."/>
            <person name="Primus E.L."/>
            <person name="Pu L.-L."/>
            <person name="Puazo M."/>
            <person name="Qin X."/>
            <person name="Quiroz J.B."/>
            <person name="Reese J."/>
            <person name="Richards S."/>
            <person name="Rives C.M."/>
            <person name="Robberts R."/>
            <person name="Ruiz S.J."/>
            <person name="Ruiz M.J."/>
            <person name="Santibanez J."/>
            <person name="Schneider B.W."/>
            <person name="Sisson I."/>
            <person name="Smith M."/>
            <person name="Sodergren E."/>
            <person name="Song X.-Z."/>
            <person name="Song B.B."/>
            <person name="Summersgill H."/>
            <person name="Thelus R."/>
            <person name="Thornton R.D."/>
            <person name="Trejos Z.Y."/>
            <person name="Usmani K."/>
            <person name="Vattathil S."/>
            <person name="Villasana D."/>
            <person name="Walker D.L."/>
            <person name="Wang S."/>
            <person name="Wang K."/>
            <person name="White C.S."/>
            <person name="Williams A.C."/>
            <person name="Williamson J."/>
            <person name="Wilson K."/>
            <person name="Woghiren I.O."/>
            <person name="Woodworth J.R."/>
            <person name="Worley K.C."/>
            <person name="Wright R.A."/>
            <person name="Wu W."/>
            <person name="Young L."/>
            <person name="Zhang L."/>
            <person name="Zhang J."/>
            <person name="Zhu Y."/>
            <person name="Muzny D.M."/>
            <person name="Weinstock G."/>
            <person name="Gibbs R.A."/>
        </authorList>
    </citation>
    <scope>NUCLEOTIDE SEQUENCE [LARGE SCALE GENOMIC DNA]</scope>
    <source>
        <strain evidence="4">LSR1</strain>
    </source>
</reference>
<dbReference type="InterPro" id="IPR008906">
    <property type="entry name" value="HATC_C_dom"/>
</dbReference>
<feature type="compositionally biased region" description="Polar residues" evidence="1">
    <location>
        <begin position="101"/>
        <end position="110"/>
    </location>
</feature>
<name>A0A8R2JKQ4_ACYPI</name>
<sequence>MYYRLKKFVNQSPDYVIPFYRLQAEEICEPQPRLCDTVLQTSSEIQAEEICEPQPRLCDTVLQTSSEIQAEEICEPKPRLCDAIPQTSSEMQSSRKVETFNEVSESSLPSTVDGDNENSWITCVGHLEAIKQDFSELIDELTSIKNSEFPNPILFLIKSSHSVTSIKNKLEDYVTLSKIVLDDIMTNSCHDSEPKSGSNNAIDAFVDHDPGKRVVIQTTCQRQFLISLGPYQPKLSSYPKDASISAYKQQQFTSKWFIEYPMLEYSIYNDSVYCFVCTLFPHRCGHSKTAWIVGGVRQWQKMKSRGKDKQGKLAQHFSSASHKEAMLDYCSFTIKSNNIDVVFNKQLRQSAIREKQEQAFNKDAFKILIDLARTLARQGLAFRSHNEGANELQNGNFYQMVLLLSRHNPILKRWLNDKSMRSHQVTYLSMKSQNEFIELLAEETLKNIVEEVSTSDIFSVLADTTPDVSLKDQLSVCLRYVDQGGSPNERLLDVVEVTDKTEYGLAKSIYDTLIKHKLKTGNVAFQLYDCANSMSGVNKGAQRCFSELVGHTVPYIPCQAHRLNIFLEHGCKASHIIGNFIDILENIYVFFSASTKRSSNLMERMEKIEGSLKLRNLSKTRWTARAESIKAVWTSLEAIVDTLEYINNSNNSLEAKELNVCDAAALIKSTISSLQKIRSETENMNNLINSAKITAQSFGVDSEADFNRYHRTRKRPKQQFNLVLDTLINLTSSNLNVFVETIQPIYKILSVPLKVNTSQDFSEAFSLFPPMSVGAKLLDYDTAAAEWEILGHQYVNENFKCLDVLQKSEEVKHILPWANWFCRLSFTSPVTTASSERTFSKLKLIKHNLRSTMTSNRLSSLMILSCEKDIVDKLDIDSVVAKWSLAKQRRIHI</sequence>
<evidence type="ECO:0000256" key="1">
    <source>
        <dbReference type="SAM" id="MobiDB-lite"/>
    </source>
</evidence>
<dbReference type="PANTHER" id="PTHR45749:SF21">
    <property type="entry name" value="DUF4371 DOMAIN-CONTAINING PROTEIN"/>
    <property type="match status" value="1"/>
</dbReference>
<evidence type="ECO:0000259" key="2">
    <source>
        <dbReference type="SMART" id="SM00597"/>
    </source>
</evidence>
<dbReference type="RefSeq" id="XP_029340928.1">
    <property type="nucleotide sequence ID" value="XM_029485068.1"/>
</dbReference>
<dbReference type="OrthoDB" id="6606043at2759"/>
<dbReference type="InterPro" id="IPR012337">
    <property type="entry name" value="RNaseH-like_sf"/>
</dbReference>
<proteinExistence type="predicted"/>
<dbReference type="GO" id="GO:0046983">
    <property type="term" value="F:protein dimerization activity"/>
    <property type="evidence" value="ECO:0007669"/>
    <property type="project" value="InterPro"/>
</dbReference>
<dbReference type="GeneID" id="115033087"/>
<dbReference type="InterPro" id="IPR006580">
    <property type="entry name" value="Znf_TTF"/>
</dbReference>
<feature type="domain" description="TTF-type" evidence="2">
    <location>
        <begin position="248"/>
        <end position="354"/>
    </location>
</feature>
<dbReference type="Pfam" id="PF14291">
    <property type="entry name" value="DUF4371"/>
    <property type="match status" value="1"/>
</dbReference>